<dbReference type="Proteomes" id="UP000320876">
    <property type="component" value="Unassembled WGS sequence"/>
</dbReference>
<dbReference type="CDD" id="cd06261">
    <property type="entry name" value="TM_PBP2"/>
    <property type="match status" value="1"/>
</dbReference>
<dbReference type="EMBL" id="VFML01000001">
    <property type="protein sequence ID" value="TQJ02773.1"/>
    <property type="molecule type" value="Genomic_DNA"/>
</dbReference>
<organism evidence="9 10">
    <name type="scientific">Amycolatopsis cihanbeyliensis</name>
    <dbReference type="NCBI Taxonomy" id="1128664"/>
    <lineage>
        <taxon>Bacteria</taxon>
        <taxon>Bacillati</taxon>
        <taxon>Actinomycetota</taxon>
        <taxon>Actinomycetes</taxon>
        <taxon>Pseudonocardiales</taxon>
        <taxon>Pseudonocardiaceae</taxon>
        <taxon>Amycolatopsis</taxon>
    </lineage>
</organism>
<keyword evidence="10" id="KW-1185">Reference proteome</keyword>
<name>A0A542DI69_AMYCI</name>
<dbReference type="PANTHER" id="PTHR43386">
    <property type="entry name" value="OLIGOPEPTIDE TRANSPORT SYSTEM PERMEASE PROTEIN APPC"/>
    <property type="match status" value="1"/>
</dbReference>
<dbReference type="Pfam" id="PF12911">
    <property type="entry name" value="OppC_N"/>
    <property type="match status" value="1"/>
</dbReference>
<protein>
    <submittedName>
        <fullName evidence="9">Peptide/nickel transport system permease protein</fullName>
    </submittedName>
</protein>
<dbReference type="RefSeq" id="WP_141998018.1">
    <property type="nucleotide sequence ID" value="NZ_VFML01000001.1"/>
</dbReference>
<evidence type="ECO:0000256" key="2">
    <source>
        <dbReference type="ARBA" id="ARBA00022448"/>
    </source>
</evidence>
<evidence type="ECO:0000256" key="6">
    <source>
        <dbReference type="ARBA" id="ARBA00023136"/>
    </source>
</evidence>
<evidence type="ECO:0000313" key="10">
    <source>
        <dbReference type="Proteomes" id="UP000320876"/>
    </source>
</evidence>
<evidence type="ECO:0000313" key="9">
    <source>
        <dbReference type="EMBL" id="TQJ02773.1"/>
    </source>
</evidence>
<comment type="caution">
    <text evidence="9">The sequence shown here is derived from an EMBL/GenBank/DDBJ whole genome shotgun (WGS) entry which is preliminary data.</text>
</comment>
<gene>
    <name evidence="9" type="ORF">FB471_2518</name>
</gene>
<keyword evidence="6 7" id="KW-0472">Membrane</keyword>
<feature type="transmembrane region" description="Helical" evidence="7">
    <location>
        <begin position="256"/>
        <end position="279"/>
    </location>
</feature>
<feature type="transmembrane region" description="Helical" evidence="7">
    <location>
        <begin position="94"/>
        <end position="122"/>
    </location>
</feature>
<keyword evidence="5 7" id="KW-1133">Transmembrane helix</keyword>
<keyword evidence="4 7" id="KW-0812">Transmembrane</keyword>
<dbReference type="Pfam" id="PF00528">
    <property type="entry name" value="BPD_transp_1"/>
    <property type="match status" value="1"/>
</dbReference>
<accession>A0A542DI69</accession>
<dbReference type="SUPFAM" id="SSF161098">
    <property type="entry name" value="MetI-like"/>
    <property type="match status" value="1"/>
</dbReference>
<keyword evidence="2 7" id="KW-0813">Transport</keyword>
<keyword evidence="3" id="KW-1003">Cell membrane</keyword>
<dbReference type="PANTHER" id="PTHR43386:SF25">
    <property type="entry name" value="PEPTIDE ABC TRANSPORTER PERMEASE PROTEIN"/>
    <property type="match status" value="1"/>
</dbReference>
<evidence type="ECO:0000256" key="1">
    <source>
        <dbReference type="ARBA" id="ARBA00004651"/>
    </source>
</evidence>
<evidence type="ECO:0000259" key="8">
    <source>
        <dbReference type="PROSITE" id="PS50928"/>
    </source>
</evidence>
<comment type="subcellular location">
    <subcellularLocation>
        <location evidence="1 7">Cell membrane</location>
        <topology evidence="1 7">Multi-pass membrane protein</topology>
    </subcellularLocation>
</comment>
<reference evidence="9 10" key="1">
    <citation type="submission" date="2019-06" db="EMBL/GenBank/DDBJ databases">
        <title>Sequencing the genomes of 1000 actinobacteria strains.</title>
        <authorList>
            <person name="Klenk H.-P."/>
        </authorList>
    </citation>
    <scope>NUCLEOTIDE SEQUENCE [LARGE SCALE GENOMIC DNA]</scope>
    <source>
        <strain evidence="9 10">DSM 45679</strain>
    </source>
</reference>
<comment type="similarity">
    <text evidence="7">Belongs to the binding-protein-dependent transport system permease family.</text>
</comment>
<dbReference type="InterPro" id="IPR025966">
    <property type="entry name" value="OppC_N"/>
</dbReference>
<feature type="domain" description="ABC transmembrane type-1" evidence="8">
    <location>
        <begin position="90"/>
        <end position="279"/>
    </location>
</feature>
<dbReference type="AlphaFoldDB" id="A0A542DI69"/>
<dbReference type="InterPro" id="IPR000515">
    <property type="entry name" value="MetI-like"/>
</dbReference>
<dbReference type="OrthoDB" id="3531748at2"/>
<dbReference type="InterPro" id="IPR035906">
    <property type="entry name" value="MetI-like_sf"/>
</dbReference>
<feature type="transmembrane region" description="Helical" evidence="7">
    <location>
        <begin position="134"/>
        <end position="162"/>
    </location>
</feature>
<feature type="transmembrane region" description="Helical" evidence="7">
    <location>
        <begin position="28"/>
        <end position="46"/>
    </location>
</feature>
<proteinExistence type="inferred from homology"/>
<evidence type="ECO:0000256" key="5">
    <source>
        <dbReference type="ARBA" id="ARBA00022989"/>
    </source>
</evidence>
<feature type="transmembrane region" description="Helical" evidence="7">
    <location>
        <begin position="212"/>
        <end position="236"/>
    </location>
</feature>
<evidence type="ECO:0000256" key="3">
    <source>
        <dbReference type="ARBA" id="ARBA00022475"/>
    </source>
</evidence>
<dbReference type="Gene3D" id="1.10.3720.10">
    <property type="entry name" value="MetI-like"/>
    <property type="match status" value="1"/>
</dbReference>
<dbReference type="GO" id="GO:0055085">
    <property type="term" value="P:transmembrane transport"/>
    <property type="evidence" value="ECO:0007669"/>
    <property type="project" value="InterPro"/>
</dbReference>
<dbReference type="PROSITE" id="PS50928">
    <property type="entry name" value="ABC_TM1"/>
    <property type="match status" value="1"/>
</dbReference>
<dbReference type="GO" id="GO:0005886">
    <property type="term" value="C:plasma membrane"/>
    <property type="evidence" value="ECO:0007669"/>
    <property type="project" value="UniProtKB-SubCell"/>
</dbReference>
<sequence>MVFEPPEALVPPSAGRTRHALRRLARSPAAILATATLLVMLVAMVVPDLVSGHDPEAVDPAHLLRPPSWAHPFGTDQLGRDLFSRVVHSARPSLGVALGATALAVLAGSVIGLLAGFVGGWLDAVLMRVVDVLLAFPALLLALAVVAVLGSSAVNVAIAVGLSNLATFARVVRAQVLHVRTRPYVAAATLSGVRAHLVLLRHVVPNVAGPVVLLGLLGIGVAMLASSSLSFLGFGPSPPETDWGTLAAAGRDYIGTAWWLTTFPGLAVAATVLAATTFGRVQQRQGVRR</sequence>
<evidence type="ECO:0000256" key="7">
    <source>
        <dbReference type="RuleBase" id="RU363032"/>
    </source>
</evidence>
<evidence type="ECO:0000256" key="4">
    <source>
        <dbReference type="ARBA" id="ARBA00022692"/>
    </source>
</evidence>
<dbReference type="InterPro" id="IPR050366">
    <property type="entry name" value="BP-dependent_transpt_permease"/>
</dbReference>